<feature type="transmembrane region" description="Helical" evidence="8">
    <location>
        <begin position="23"/>
        <end position="44"/>
    </location>
</feature>
<dbReference type="Proteomes" id="UP000005408">
    <property type="component" value="Unassembled WGS sequence"/>
</dbReference>
<keyword evidence="7" id="KW-0807">Transducer</keyword>
<evidence type="ECO:0000256" key="7">
    <source>
        <dbReference type="ARBA" id="ARBA00023224"/>
    </source>
</evidence>
<evidence type="ECO:0000256" key="4">
    <source>
        <dbReference type="ARBA" id="ARBA00023040"/>
    </source>
</evidence>
<dbReference type="InterPro" id="IPR000276">
    <property type="entry name" value="GPCR_Rhodpsn"/>
</dbReference>
<evidence type="ECO:0000259" key="9">
    <source>
        <dbReference type="PROSITE" id="PS50262"/>
    </source>
</evidence>
<feature type="transmembrane region" description="Helical" evidence="8">
    <location>
        <begin position="138"/>
        <end position="158"/>
    </location>
</feature>
<evidence type="ECO:0000313" key="10">
    <source>
        <dbReference type="EnsemblMetazoa" id="G32100.5:cds"/>
    </source>
</evidence>
<feature type="transmembrane region" description="Helical" evidence="8">
    <location>
        <begin position="279"/>
        <end position="300"/>
    </location>
</feature>
<evidence type="ECO:0000256" key="5">
    <source>
        <dbReference type="ARBA" id="ARBA00023136"/>
    </source>
</evidence>
<feature type="domain" description="G-protein coupled receptors family 1 profile" evidence="9">
    <location>
        <begin position="35"/>
        <end position="340"/>
    </location>
</feature>
<accession>A0A8W8MAE4</accession>
<dbReference type="PANTHER" id="PTHR24243:SF208">
    <property type="entry name" value="PYROKININ-1 RECEPTOR"/>
    <property type="match status" value="1"/>
</dbReference>
<keyword evidence="5 8" id="KW-0472">Membrane</keyword>
<dbReference type="GO" id="GO:0005886">
    <property type="term" value="C:plasma membrane"/>
    <property type="evidence" value="ECO:0007669"/>
    <property type="project" value="TreeGrafter"/>
</dbReference>
<keyword evidence="4" id="KW-0297">G-protein coupled receptor</keyword>
<evidence type="ECO:0000313" key="11">
    <source>
        <dbReference type="Proteomes" id="UP000005408"/>
    </source>
</evidence>
<dbReference type="AlphaFoldDB" id="A0A8W8MAE4"/>
<evidence type="ECO:0000256" key="2">
    <source>
        <dbReference type="ARBA" id="ARBA00022692"/>
    </source>
</evidence>
<evidence type="ECO:0000256" key="1">
    <source>
        <dbReference type="ARBA" id="ARBA00004141"/>
    </source>
</evidence>
<dbReference type="EnsemblMetazoa" id="G32100.1">
    <property type="protein sequence ID" value="G32100.1:cds"/>
    <property type="gene ID" value="G32100"/>
</dbReference>
<evidence type="ECO:0000256" key="3">
    <source>
        <dbReference type="ARBA" id="ARBA00022989"/>
    </source>
</evidence>
<dbReference type="EnsemblMetazoa" id="G32100.3">
    <property type="protein sequence ID" value="G32100.3:cds"/>
    <property type="gene ID" value="G32100"/>
</dbReference>
<evidence type="ECO:0000256" key="8">
    <source>
        <dbReference type="SAM" id="Phobius"/>
    </source>
</evidence>
<dbReference type="PRINTS" id="PR00237">
    <property type="entry name" value="GPCRRHODOPSN"/>
</dbReference>
<reference evidence="10" key="1">
    <citation type="submission" date="2022-08" db="UniProtKB">
        <authorList>
            <consortium name="EnsemblMetazoa"/>
        </authorList>
    </citation>
    <scope>IDENTIFICATION</scope>
    <source>
        <strain evidence="10">05x7-T-G4-1.051#20</strain>
    </source>
</reference>
<keyword evidence="11" id="KW-1185">Reference proteome</keyword>
<dbReference type="InterPro" id="IPR017452">
    <property type="entry name" value="GPCR_Rhodpsn_7TM"/>
</dbReference>
<feature type="transmembrane region" description="Helical" evidence="8">
    <location>
        <begin position="194"/>
        <end position="216"/>
    </location>
</feature>
<dbReference type="Gene3D" id="1.20.1070.10">
    <property type="entry name" value="Rhodopsin 7-helix transmembrane proteins"/>
    <property type="match status" value="1"/>
</dbReference>
<dbReference type="SUPFAM" id="SSF81321">
    <property type="entry name" value="Family A G protein-coupled receptor-like"/>
    <property type="match status" value="1"/>
</dbReference>
<name>A0A8W8MAE4_MAGGI</name>
<evidence type="ECO:0000256" key="6">
    <source>
        <dbReference type="ARBA" id="ARBA00023170"/>
    </source>
</evidence>
<feature type="transmembrane region" description="Helical" evidence="8">
    <location>
        <begin position="320"/>
        <end position="343"/>
    </location>
</feature>
<keyword evidence="3 8" id="KW-1133">Transmembrane helix</keyword>
<dbReference type="EnsemblMetazoa" id="G32100.4">
    <property type="protein sequence ID" value="G32100.4:cds"/>
    <property type="gene ID" value="G32100"/>
</dbReference>
<protein>
    <recommendedName>
        <fullName evidence="9">G-protein coupled receptors family 1 profile domain-containing protein</fullName>
    </recommendedName>
</protein>
<keyword evidence="6" id="KW-0675">Receptor</keyword>
<dbReference type="Pfam" id="PF00001">
    <property type="entry name" value="7tm_1"/>
    <property type="match status" value="1"/>
</dbReference>
<keyword evidence="2 8" id="KW-0812">Transmembrane</keyword>
<dbReference type="EnsemblMetazoa" id="G32100.5">
    <property type="protein sequence ID" value="G32100.5:cds"/>
    <property type="gene ID" value="G32100"/>
</dbReference>
<dbReference type="PROSITE" id="PS50262">
    <property type="entry name" value="G_PROTEIN_RECEP_F1_2"/>
    <property type="match status" value="1"/>
</dbReference>
<organism evidence="10 11">
    <name type="scientific">Magallana gigas</name>
    <name type="common">Pacific oyster</name>
    <name type="synonym">Crassostrea gigas</name>
    <dbReference type="NCBI Taxonomy" id="29159"/>
    <lineage>
        <taxon>Eukaryota</taxon>
        <taxon>Metazoa</taxon>
        <taxon>Spiralia</taxon>
        <taxon>Lophotrochozoa</taxon>
        <taxon>Mollusca</taxon>
        <taxon>Bivalvia</taxon>
        <taxon>Autobranchia</taxon>
        <taxon>Pteriomorphia</taxon>
        <taxon>Ostreida</taxon>
        <taxon>Ostreoidea</taxon>
        <taxon>Ostreidae</taxon>
        <taxon>Magallana</taxon>
    </lineage>
</organism>
<dbReference type="GO" id="GO:0004930">
    <property type="term" value="F:G protein-coupled receptor activity"/>
    <property type="evidence" value="ECO:0007669"/>
    <property type="project" value="UniProtKB-KW"/>
</dbReference>
<dbReference type="CDD" id="cd00637">
    <property type="entry name" value="7tm_classA_rhodopsin-like"/>
    <property type="match status" value="1"/>
</dbReference>
<dbReference type="EnsemblMetazoa" id="G32100.2">
    <property type="protein sequence ID" value="G32100.2:cds"/>
    <property type="gene ID" value="G32100"/>
</dbReference>
<sequence>MDHNATFHLLKEDAVHRNLHNSVLLILYILIGTLGNVSVIIVYLRDMKNVFTSGRLFIPFLAFSDLITLLYNGGVELNEEISQPLYFSEENEVSCKVNRFIGLLLVIISGVLYFAIAVHRYFLICKPHAKRLTTRQKLVILTITGLFVLGTSVPKYFFVGLAEVRLDVGPNQTAVAYVCGTDEKYEDAIGSNSYLYLLTVNSFIWSSVIAVLYIIVGRQIHQRGKEAISKPYIKDEESVSLSSDSMRNDQIVKNKRPRPKLVKQLTARSITTFITNNRLSWMFILMTVLNILCFTPKLILDIYFNRDRYFFLNQEERICVLLVFFDNFYLFSNVVNPFIYGFFDREFRNRFKKRFCICLK</sequence>
<feature type="transmembrane region" description="Helical" evidence="8">
    <location>
        <begin position="100"/>
        <end position="118"/>
    </location>
</feature>
<dbReference type="PANTHER" id="PTHR24243">
    <property type="entry name" value="G-PROTEIN COUPLED RECEPTOR"/>
    <property type="match status" value="1"/>
</dbReference>
<feature type="transmembrane region" description="Helical" evidence="8">
    <location>
        <begin position="56"/>
        <end position="74"/>
    </location>
</feature>
<proteinExistence type="predicted"/>
<comment type="subcellular location">
    <subcellularLocation>
        <location evidence="1">Membrane</location>
        <topology evidence="1">Multi-pass membrane protein</topology>
    </subcellularLocation>
</comment>